<organism evidence="1 2">
    <name type="scientific">Molossus molossus</name>
    <name type="common">Pallas' mastiff bat</name>
    <name type="synonym">Vespertilio molossus</name>
    <dbReference type="NCBI Taxonomy" id="27622"/>
    <lineage>
        <taxon>Eukaryota</taxon>
        <taxon>Metazoa</taxon>
        <taxon>Chordata</taxon>
        <taxon>Craniata</taxon>
        <taxon>Vertebrata</taxon>
        <taxon>Euteleostomi</taxon>
        <taxon>Mammalia</taxon>
        <taxon>Eutheria</taxon>
        <taxon>Laurasiatheria</taxon>
        <taxon>Chiroptera</taxon>
        <taxon>Yangochiroptera</taxon>
        <taxon>Molossidae</taxon>
        <taxon>Molossus</taxon>
    </lineage>
</organism>
<accession>A0A7J8DC34</accession>
<evidence type="ECO:0000313" key="2">
    <source>
        <dbReference type="Proteomes" id="UP000550707"/>
    </source>
</evidence>
<name>A0A7J8DC34_MOLMO</name>
<protein>
    <submittedName>
        <fullName evidence="1">Uncharacterized protein</fullName>
    </submittedName>
</protein>
<dbReference type="Proteomes" id="UP000550707">
    <property type="component" value="Unassembled WGS sequence"/>
</dbReference>
<dbReference type="AlphaFoldDB" id="A0A7J8DC34"/>
<dbReference type="EMBL" id="JACASF010000018">
    <property type="protein sequence ID" value="KAF6420615.1"/>
    <property type="molecule type" value="Genomic_DNA"/>
</dbReference>
<gene>
    <name evidence="1" type="ORF">HJG59_009345</name>
</gene>
<reference evidence="1 2" key="1">
    <citation type="journal article" date="2020" name="Nature">
        <title>Six reference-quality genomes reveal evolution of bat adaptations.</title>
        <authorList>
            <person name="Jebb D."/>
            <person name="Huang Z."/>
            <person name="Pippel M."/>
            <person name="Hughes G.M."/>
            <person name="Lavrichenko K."/>
            <person name="Devanna P."/>
            <person name="Winkler S."/>
            <person name="Jermiin L.S."/>
            <person name="Skirmuntt E.C."/>
            <person name="Katzourakis A."/>
            <person name="Burkitt-Gray L."/>
            <person name="Ray D.A."/>
            <person name="Sullivan K.A.M."/>
            <person name="Roscito J.G."/>
            <person name="Kirilenko B.M."/>
            <person name="Davalos L.M."/>
            <person name="Corthals A.P."/>
            <person name="Power M.L."/>
            <person name="Jones G."/>
            <person name="Ransome R.D."/>
            <person name="Dechmann D.K.N."/>
            <person name="Locatelli A.G."/>
            <person name="Puechmaille S.J."/>
            <person name="Fedrigo O."/>
            <person name="Jarvis E.D."/>
            <person name="Hiller M."/>
            <person name="Vernes S.C."/>
            <person name="Myers E.W."/>
            <person name="Teeling E.C."/>
        </authorList>
    </citation>
    <scope>NUCLEOTIDE SEQUENCE [LARGE SCALE GENOMIC DNA]</scope>
    <source>
        <strain evidence="1">MMolMol1</strain>
        <tissue evidence="1">Muscle</tissue>
    </source>
</reference>
<comment type="caution">
    <text evidence="1">The sequence shown here is derived from an EMBL/GenBank/DDBJ whole genome shotgun (WGS) entry which is preliminary data.</text>
</comment>
<proteinExistence type="predicted"/>
<dbReference type="InParanoid" id="A0A7J8DC34"/>
<evidence type="ECO:0000313" key="1">
    <source>
        <dbReference type="EMBL" id="KAF6420615.1"/>
    </source>
</evidence>
<sequence>MPGKKMTKTWDGSRDFVKEQLREDRGVPYLGGEVRQEQLRQGLRKGPGSVHLGAGWCVRDLDAQRRGGSLAGRLASGEVARERLGEGQTQELTANEIRLAEQQCERRPALESRKCGTRSAGIEGRLRLNPR</sequence>
<keyword evidence="2" id="KW-1185">Reference proteome</keyword>